<feature type="domain" description="GFO/IDH/MocA-like oxidoreductase" evidence="2">
    <location>
        <begin position="141"/>
        <end position="239"/>
    </location>
</feature>
<dbReference type="InterPro" id="IPR055170">
    <property type="entry name" value="GFO_IDH_MocA-like_dom"/>
</dbReference>
<dbReference type="SUPFAM" id="SSF51735">
    <property type="entry name" value="NAD(P)-binding Rossmann-fold domains"/>
    <property type="match status" value="1"/>
</dbReference>
<comment type="caution">
    <text evidence="3">The sequence shown here is derived from an EMBL/GenBank/DDBJ whole genome shotgun (WGS) entry which is preliminary data.</text>
</comment>
<accession>A0ABP9VY79</accession>
<keyword evidence="4" id="KW-1185">Reference proteome</keyword>
<dbReference type="Pfam" id="PF01408">
    <property type="entry name" value="GFO_IDH_MocA"/>
    <property type="match status" value="1"/>
</dbReference>
<dbReference type="Proteomes" id="UP001416858">
    <property type="component" value="Unassembled WGS sequence"/>
</dbReference>
<protein>
    <submittedName>
        <fullName evidence="3">Inositol 2-dehydrogenase/D-chiro-inositol 3-dehydrogenase</fullName>
    </submittedName>
</protein>
<evidence type="ECO:0000259" key="1">
    <source>
        <dbReference type="Pfam" id="PF01408"/>
    </source>
</evidence>
<proteinExistence type="predicted"/>
<gene>
    <name evidence="3" type="primary">iolG_18</name>
    <name evidence="3" type="ORF">Rcae01_04020</name>
</gene>
<organism evidence="3 4">
    <name type="scientific">Novipirellula caenicola</name>
    <dbReference type="NCBI Taxonomy" id="1536901"/>
    <lineage>
        <taxon>Bacteria</taxon>
        <taxon>Pseudomonadati</taxon>
        <taxon>Planctomycetota</taxon>
        <taxon>Planctomycetia</taxon>
        <taxon>Pirellulales</taxon>
        <taxon>Pirellulaceae</taxon>
        <taxon>Novipirellula</taxon>
    </lineage>
</organism>
<reference evidence="3 4" key="1">
    <citation type="submission" date="2024-02" db="EMBL/GenBank/DDBJ databases">
        <title>Rhodopirellula caenicola NBRC 110016.</title>
        <authorList>
            <person name="Ichikawa N."/>
            <person name="Katano-Makiyama Y."/>
            <person name="Hidaka K."/>
        </authorList>
    </citation>
    <scope>NUCLEOTIDE SEQUENCE [LARGE SCALE GENOMIC DNA]</scope>
    <source>
        <strain evidence="3 4">NBRC 110016</strain>
    </source>
</reference>
<dbReference type="InterPro" id="IPR051450">
    <property type="entry name" value="Gfo/Idh/MocA_Oxidoreductases"/>
</dbReference>
<dbReference type="InterPro" id="IPR000683">
    <property type="entry name" value="Gfo/Idh/MocA-like_OxRdtase_N"/>
</dbReference>
<dbReference type="InterPro" id="IPR036291">
    <property type="entry name" value="NAD(P)-bd_dom_sf"/>
</dbReference>
<dbReference type="RefSeq" id="WP_345685333.1">
    <property type="nucleotide sequence ID" value="NZ_BAABRO010000010.1"/>
</dbReference>
<dbReference type="EMBL" id="BAABRO010000010">
    <property type="protein sequence ID" value="GAA5508553.1"/>
    <property type="molecule type" value="Genomic_DNA"/>
</dbReference>
<evidence type="ECO:0000313" key="4">
    <source>
        <dbReference type="Proteomes" id="UP001416858"/>
    </source>
</evidence>
<feature type="domain" description="Gfo/Idh/MocA-like oxidoreductase N-terminal" evidence="1">
    <location>
        <begin position="5"/>
        <end position="125"/>
    </location>
</feature>
<dbReference type="Gene3D" id="3.40.50.720">
    <property type="entry name" value="NAD(P)-binding Rossmann-like Domain"/>
    <property type="match status" value="1"/>
</dbReference>
<sequence length="371" mass="40333">MKSSVRVLCVGAGHMGRSHALAYHRIDGFEIVGICTRSSQSSSKLNRELGGGYAEFHDFAAALQETQPDAVCISTWPDTHAEYATAAIEAGCHVFVEKPLADSVAAAEQIIQHANASDRKVVVGYILRHHPSWTRFTEIAKTLGKPLVMRMNLNQSSSGSAWQTHKKLMSTVSPIVDCGVHYVDVMCQMTESRPVRVSGIGARLTDELPEGMVNYGQLQVTFADGSVGWYEAGWGPMMSETAFFVKDVVGPKGSVSIVADSAAAAGQSANVDAHTQTESLRLHHSQLDAEGNFAKQDELLRLEDELDHDALCQREQEYFLEAIRSDIDLTDHLNDALNSMRIVAAADESFRTGRTIELVHEDSSNTVGAGS</sequence>
<evidence type="ECO:0000313" key="3">
    <source>
        <dbReference type="EMBL" id="GAA5508553.1"/>
    </source>
</evidence>
<name>A0ABP9VY79_9BACT</name>
<dbReference type="Pfam" id="PF22725">
    <property type="entry name" value="GFO_IDH_MocA_C3"/>
    <property type="match status" value="1"/>
</dbReference>
<dbReference type="Gene3D" id="3.30.360.10">
    <property type="entry name" value="Dihydrodipicolinate Reductase, domain 2"/>
    <property type="match status" value="1"/>
</dbReference>
<dbReference type="SUPFAM" id="SSF55347">
    <property type="entry name" value="Glyceraldehyde-3-phosphate dehydrogenase-like, C-terminal domain"/>
    <property type="match status" value="1"/>
</dbReference>
<evidence type="ECO:0000259" key="2">
    <source>
        <dbReference type="Pfam" id="PF22725"/>
    </source>
</evidence>
<dbReference type="PANTHER" id="PTHR43377">
    <property type="entry name" value="BILIVERDIN REDUCTASE A"/>
    <property type="match status" value="1"/>
</dbReference>
<dbReference type="PANTHER" id="PTHR43377:SF1">
    <property type="entry name" value="BILIVERDIN REDUCTASE A"/>
    <property type="match status" value="1"/>
</dbReference>